<dbReference type="GO" id="GO:0052757">
    <property type="term" value="F:chondroitin hydrolase activity"/>
    <property type="evidence" value="ECO:0007669"/>
    <property type="project" value="TreeGrafter"/>
</dbReference>
<dbReference type="InterPro" id="IPR052369">
    <property type="entry name" value="UG_Glycosaminoglycan_Hydrolase"/>
</dbReference>
<gene>
    <name evidence="3" type="ORF">INT44_003809</name>
</gene>
<evidence type="ECO:0000313" key="3">
    <source>
        <dbReference type="EMBL" id="KAG2188670.1"/>
    </source>
</evidence>
<dbReference type="InterPro" id="IPR008928">
    <property type="entry name" value="6-hairpin_glycosidase_sf"/>
</dbReference>
<dbReference type="InterPro" id="IPR012341">
    <property type="entry name" value="6hp_glycosidase-like_sf"/>
</dbReference>
<organism evidence="3 4">
    <name type="scientific">Umbelopsis vinacea</name>
    <dbReference type="NCBI Taxonomy" id="44442"/>
    <lineage>
        <taxon>Eukaryota</taxon>
        <taxon>Fungi</taxon>
        <taxon>Fungi incertae sedis</taxon>
        <taxon>Mucoromycota</taxon>
        <taxon>Mucoromycotina</taxon>
        <taxon>Umbelopsidomycetes</taxon>
        <taxon>Umbelopsidales</taxon>
        <taxon>Umbelopsidaceae</taxon>
        <taxon>Umbelopsis</taxon>
    </lineage>
</organism>
<comment type="similarity">
    <text evidence="2">Belongs to the glycosyl hydrolase 88 family.</text>
</comment>
<dbReference type="GO" id="GO:0000272">
    <property type="term" value="P:polysaccharide catabolic process"/>
    <property type="evidence" value="ECO:0007669"/>
    <property type="project" value="TreeGrafter"/>
</dbReference>
<keyword evidence="4" id="KW-1185">Reference proteome</keyword>
<dbReference type="InterPro" id="IPR010905">
    <property type="entry name" value="Glyco_hydro_88"/>
</dbReference>
<dbReference type="EMBL" id="JAEPRA010000001">
    <property type="protein sequence ID" value="KAG2188670.1"/>
    <property type="molecule type" value="Genomic_DNA"/>
</dbReference>
<protein>
    <recommendedName>
        <fullName evidence="5">Unsaturated glucuronyl hydrolase</fullName>
    </recommendedName>
</protein>
<dbReference type="PANTHER" id="PTHR36845">
    <property type="entry name" value="HYDROLASE, PUTATIVE (AFU_ORTHOLOGUE AFUA_7G05090)-RELATED"/>
    <property type="match status" value="1"/>
</dbReference>
<dbReference type="OrthoDB" id="2317065at2759"/>
<evidence type="ECO:0008006" key="5">
    <source>
        <dbReference type="Google" id="ProtNLM"/>
    </source>
</evidence>
<dbReference type="Gene3D" id="1.50.10.10">
    <property type="match status" value="1"/>
</dbReference>
<reference evidence="3" key="1">
    <citation type="submission" date="2020-12" db="EMBL/GenBank/DDBJ databases">
        <title>Metabolic potential, ecology and presence of endohyphal bacteria is reflected in genomic diversity of Mucoromycotina.</title>
        <authorList>
            <person name="Muszewska A."/>
            <person name="Okrasinska A."/>
            <person name="Steczkiewicz K."/>
            <person name="Drgas O."/>
            <person name="Orlowska M."/>
            <person name="Perlinska-Lenart U."/>
            <person name="Aleksandrzak-Piekarczyk T."/>
            <person name="Szatraj K."/>
            <person name="Zielenkiewicz U."/>
            <person name="Pilsyk S."/>
            <person name="Malc E."/>
            <person name="Mieczkowski P."/>
            <person name="Kruszewska J.S."/>
            <person name="Biernat P."/>
            <person name="Pawlowska J."/>
        </authorList>
    </citation>
    <scope>NUCLEOTIDE SEQUENCE</scope>
    <source>
        <strain evidence="3">WA0000051536</strain>
    </source>
</reference>
<evidence type="ECO:0000313" key="4">
    <source>
        <dbReference type="Proteomes" id="UP000612746"/>
    </source>
</evidence>
<dbReference type="AlphaFoldDB" id="A0A8H7QBA0"/>
<dbReference type="SUPFAM" id="SSF48208">
    <property type="entry name" value="Six-hairpin glycosidases"/>
    <property type="match status" value="1"/>
</dbReference>
<sequence>MQISPSVDFPPQDIKSELDCTDTTQKAITEETKAVFKAVLDHSAMEKILKVANQEPAVPDTFPHYTNFGATEYVYEFSKRWTSGFFSGSVWALCERASKRELPVSFENLVKIARKWQSGMEKEQYNTETHDIGFMIMPSFQRDLDLTGSKPCGDVIIRAAESLLTRWNEAIGCLRSWNTTSTKIYEFTNKDTDFLVIIDNMMNLDLLYSATLLSGDPKYAAIATKHAETTLKYHIRPDNSTYHLIVYDPVTGKRKVGLTHQGYDHGSTWSRGQAWAIYGFATVYKYTKDPKFLDAAKRLTEYFMSRVENGAVYWDFDAPRPCVWDTSAVTIACSGMLLLCQLQGNLEYLPQVTLLMKTCIDGALTNEDGVTILDHATVNNYEHANHRIADHGLVYADYYFLEVGNRLIDLGLA</sequence>
<dbReference type="PANTHER" id="PTHR36845:SF1">
    <property type="entry name" value="HYDROLASE, PUTATIVE (AFU_ORTHOLOGUE AFUA_7G05090)-RELATED"/>
    <property type="match status" value="1"/>
</dbReference>
<name>A0A8H7QBA0_9FUNG</name>
<evidence type="ECO:0000256" key="2">
    <source>
        <dbReference type="ARBA" id="ARBA00038358"/>
    </source>
</evidence>
<keyword evidence="1" id="KW-0378">Hydrolase</keyword>
<accession>A0A8H7QBA0</accession>
<dbReference type="Pfam" id="PF07470">
    <property type="entry name" value="Glyco_hydro_88"/>
    <property type="match status" value="1"/>
</dbReference>
<comment type="caution">
    <text evidence="3">The sequence shown here is derived from an EMBL/GenBank/DDBJ whole genome shotgun (WGS) entry which is preliminary data.</text>
</comment>
<dbReference type="Proteomes" id="UP000612746">
    <property type="component" value="Unassembled WGS sequence"/>
</dbReference>
<evidence type="ECO:0000256" key="1">
    <source>
        <dbReference type="ARBA" id="ARBA00022801"/>
    </source>
</evidence>
<proteinExistence type="inferred from homology"/>